<proteinExistence type="predicted"/>
<dbReference type="AlphaFoldDB" id="A0A5B8Z1Z7"/>
<accession>A0A5B8Z1Z7</accession>
<dbReference type="Proteomes" id="UP000321555">
    <property type="component" value="Chromosome"/>
</dbReference>
<evidence type="ECO:0000313" key="2">
    <source>
        <dbReference type="EMBL" id="QED47015.1"/>
    </source>
</evidence>
<feature type="coiled-coil region" evidence="1">
    <location>
        <begin position="325"/>
        <end position="352"/>
    </location>
</feature>
<dbReference type="STRING" id="1742359.GCA_001439625_01507"/>
<protein>
    <recommendedName>
        <fullName evidence="4">Apea-like HEPN domain-containing protein</fullName>
    </recommendedName>
</protein>
<gene>
    <name evidence="2" type="ORF">FSZ17_07035</name>
</gene>
<keyword evidence="1" id="KW-0175">Coiled coil</keyword>
<dbReference type="EMBL" id="CP042593">
    <property type="protein sequence ID" value="QED47015.1"/>
    <property type="molecule type" value="Genomic_DNA"/>
</dbReference>
<dbReference type="RefSeq" id="WP_057776653.1">
    <property type="nucleotide sequence ID" value="NZ_CP042593.1"/>
</dbReference>
<dbReference type="OrthoDB" id="2678391at2"/>
<sequence>METLYKIEKAGVNVIKFVMVNPTEDIPVNYIDNFVRDLAHNQDIIKSCDVYDTTQFGEKIKLESENSRLYFIETEIYTYNNSKHLFVSIVPQFINQEFDKDLSELKFIIKNSLRKDWEECIWLKDEQSSSFAKELYADIHELENQLRQFINIVMIRNFGVNWWDKYTTRKIKDKYKARFSSYKRVAQSYANVSDRLLSIDTDDLLEIMTLKINKFAPENDHVVTNLLESLKETGDISTVAAEYKKVIEKLRKECEVEIDLWDSLFGKYFPEGFIDEWSDFGKNRNHVAHNKLLDLNAYKTIKKSIKAVATSLSSAEKKFNDTSFSDEEKEIIQEIEEERKAELEMLEFERMESEAGIRILDSSSICEIFAENVSGYIESIRDSIYFRDDLETEPSTFSYGEGTDNELLSIQSKLTENKLVITSNLEIDEESGGESVLTLKLLSNGELVETCNLTYTNGEAELADDQSYYLPTKYNKFSEGLISEFINEVESQIANLFPNLVKKVESAKYEAAKNGGKYPVADSECEECSEQYICIDDSICEIGTCVNCGHFNEIQKCDRCDQYYNPEVEGNSSFCQGCVDYIDKQ</sequence>
<evidence type="ECO:0000256" key="1">
    <source>
        <dbReference type="SAM" id="Coils"/>
    </source>
</evidence>
<organism evidence="2 3">
    <name type="scientific">Cytobacillus dafuensis</name>
    <name type="common">Bacillus dafuensis</name>
    <dbReference type="NCBI Taxonomy" id="1742359"/>
    <lineage>
        <taxon>Bacteria</taxon>
        <taxon>Bacillati</taxon>
        <taxon>Bacillota</taxon>
        <taxon>Bacilli</taxon>
        <taxon>Bacillales</taxon>
        <taxon>Bacillaceae</taxon>
        <taxon>Cytobacillus</taxon>
    </lineage>
</organism>
<dbReference type="KEGG" id="bda:FSZ17_07035"/>
<name>A0A5B8Z1Z7_CYTDA</name>
<evidence type="ECO:0000313" key="3">
    <source>
        <dbReference type="Proteomes" id="UP000321555"/>
    </source>
</evidence>
<keyword evidence="3" id="KW-1185">Reference proteome</keyword>
<reference evidence="3" key="1">
    <citation type="submission" date="2019-08" db="EMBL/GenBank/DDBJ databases">
        <authorList>
            <person name="Zheng X."/>
        </authorList>
    </citation>
    <scope>NUCLEOTIDE SEQUENCE [LARGE SCALE GENOMIC DNA]</scope>
    <source>
        <strain evidence="3">FJAT-25496</strain>
    </source>
</reference>
<evidence type="ECO:0008006" key="4">
    <source>
        <dbReference type="Google" id="ProtNLM"/>
    </source>
</evidence>